<comment type="caution">
    <text evidence="7">The sequence shown here is derived from an EMBL/GenBank/DDBJ whole genome shotgun (WGS) entry which is preliminary data.</text>
</comment>
<dbReference type="PANTHER" id="PTHR37937:SF1">
    <property type="entry name" value="CONJUGATIVE TRANSFER: DNA TRANSPORT"/>
    <property type="match status" value="1"/>
</dbReference>
<keyword evidence="8" id="KW-1185">Reference proteome</keyword>
<dbReference type="Gene3D" id="3.40.50.300">
    <property type="entry name" value="P-loop containing nucleotide triphosphate hydrolases"/>
    <property type="match status" value="2"/>
</dbReference>
<dbReference type="EMBL" id="JACRWG010000073">
    <property type="protein sequence ID" value="MBC6010895.1"/>
    <property type="molecule type" value="Genomic_DNA"/>
</dbReference>
<keyword evidence="3" id="KW-1003">Cell membrane</keyword>
<dbReference type="SUPFAM" id="SSF52540">
    <property type="entry name" value="P-loop containing nucleoside triphosphate hydrolases"/>
    <property type="match status" value="1"/>
</dbReference>
<dbReference type="Proteomes" id="UP000603474">
    <property type="component" value="Unassembled WGS sequence"/>
</dbReference>
<dbReference type="Pfam" id="PF02534">
    <property type="entry name" value="T4SS-DNA_transf"/>
    <property type="match status" value="1"/>
</dbReference>
<evidence type="ECO:0000313" key="7">
    <source>
        <dbReference type="EMBL" id="MBC6010895.1"/>
    </source>
</evidence>
<evidence type="ECO:0000256" key="1">
    <source>
        <dbReference type="ARBA" id="ARBA00004651"/>
    </source>
</evidence>
<evidence type="ECO:0000313" key="8">
    <source>
        <dbReference type="Proteomes" id="UP000603474"/>
    </source>
</evidence>
<sequence>MKKHEASYAGYVYKKPVSYWSETEEVKKHLTKVSFNKKSKIEKGGIPIISDGKTAYIDSDDGHTAIIASSGMMKSLSCFTPLIYTLGRSNTPENMIITDPKGELYNLTAGMLREDGYKVFCIDFRSMDKDCFNILKYAAQIYRNGNKDQGLSLLSNIVNTLSEDQRKITKDVFWSDTSRMYMNATGALMFESYPNIEQINVLNWSDFNTLDCAKYIESSFLSAMPDNMIKSSLMQILSSPENTLRCILVSAAGCFGVFNQNPKLSRMLSHNTFELDDLLKPKTALFIVTDDTTSTADPIVGIIISQIQSFLIDKAYHSKDGHLKTRINFVLDEFASIPIPNMDKALATHRSRNIRYYLCVQSLALLNERYQNPEKLLSNCTSTLYLGSTELELLNNLEAKLGNTNITPDGIEKPLCSLTDLMMLKKEWNYKEAIYINISKGIKYSTILPSIYIYDNKKYKVPSYDINPPEVKIYSPSTFIESILDRDIPLPFYDDFKEEKTDTKIAEESKITYIDHFFNEVLDSSDDEEE</sequence>
<reference evidence="7 8" key="1">
    <citation type="submission" date="2020-08" db="EMBL/GenBank/DDBJ databases">
        <authorList>
            <person name="Liu C."/>
            <person name="Sun Q."/>
        </authorList>
    </citation>
    <scope>NUCLEOTIDE SEQUENCE [LARGE SCALE GENOMIC DNA]</scope>
    <source>
        <strain evidence="7 8">NSJ-22</strain>
    </source>
</reference>
<evidence type="ECO:0000256" key="5">
    <source>
        <dbReference type="ARBA" id="ARBA00022989"/>
    </source>
</evidence>
<accession>A0ABR7KDW6</accession>
<organism evidence="7 8">
    <name type="scientific">Catenibacterium faecis</name>
    <dbReference type="NCBI Taxonomy" id="2764323"/>
    <lineage>
        <taxon>Bacteria</taxon>
        <taxon>Bacillati</taxon>
        <taxon>Bacillota</taxon>
        <taxon>Erysipelotrichia</taxon>
        <taxon>Erysipelotrichales</taxon>
        <taxon>Coprobacillaceae</taxon>
        <taxon>Catenibacterium</taxon>
    </lineage>
</organism>
<evidence type="ECO:0000256" key="6">
    <source>
        <dbReference type="ARBA" id="ARBA00023136"/>
    </source>
</evidence>
<keyword evidence="6" id="KW-0472">Membrane</keyword>
<keyword evidence="4" id="KW-0812">Transmembrane</keyword>
<name>A0ABR7KDW6_9FIRM</name>
<dbReference type="RefSeq" id="WP_187012974.1">
    <property type="nucleotide sequence ID" value="NZ_JACRWG010000073.1"/>
</dbReference>
<dbReference type="CDD" id="cd01127">
    <property type="entry name" value="TrwB_TraG_TraD_VirD4"/>
    <property type="match status" value="1"/>
</dbReference>
<protein>
    <submittedName>
        <fullName evidence="7">Type IV secretory system conjugative DNA transfer family protein</fullName>
    </submittedName>
</protein>
<comment type="subcellular location">
    <subcellularLocation>
        <location evidence="1">Cell membrane</location>
        <topology evidence="1">Multi-pass membrane protein</topology>
    </subcellularLocation>
</comment>
<keyword evidence="5" id="KW-1133">Transmembrane helix</keyword>
<dbReference type="InterPro" id="IPR051539">
    <property type="entry name" value="T4SS-coupling_protein"/>
</dbReference>
<dbReference type="PANTHER" id="PTHR37937">
    <property type="entry name" value="CONJUGATIVE TRANSFER: DNA TRANSPORT"/>
    <property type="match status" value="1"/>
</dbReference>
<proteinExistence type="inferred from homology"/>
<dbReference type="InterPro" id="IPR027417">
    <property type="entry name" value="P-loop_NTPase"/>
</dbReference>
<evidence type="ECO:0000256" key="3">
    <source>
        <dbReference type="ARBA" id="ARBA00022475"/>
    </source>
</evidence>
<gene>
    <name evidence="7" type="ORF">H8909_11775</name>
</gene>
<evidence type="ECO:0000256" key="4">
    <source>
        <dbReference type="ARBA" id="ARBA00022692"/>
    </source>
</evidence>
<comment type="similarity">
    <text evidence="2">Belongs to the VirD4/TraG family.</text>
</comment>
<dbReference type="InterPro" id="IPR003688">
    <property type="entry name" value="TraG/VirD4"/>
</dbReference>
<evidence type="ECO:0000256" key="2">
    <source>
        <dbReference type="ARBA" id="ARBA00008806"/>
    </source>
</evidence>